<keyword evidence="2" id="KW-0819">tRNA processing</keyword>
<evidence type="ECO:0000313" key="5">
    <source>
        <dbReference type="Proteomes" id="UP000694845"/>
    </source>
</evidence>
<comment type="similarity">
    <text evidence="1">Belongs to the SEN54 family.</text>
</comment>
<proteinExistence type="inferred from homology"/>
<feature type="region of interest" description="Disordered" evidence="3">
    <location>
        <begin position="362"/>
        <end position="389"/>
    </location>
</feature>
<evidence type="ECO:0000313" key="6">
    <source>
        <dbReference type="RefSeq" id="XP_022089430.1"/>
    </source>
</evidence>
<name>A0A8B7YAM2_ACAPL</name>
<protein>
    <submittedName>
        <fullName evidence="6">tRNA-splicing endonuclease subunit Sen54-like</fullName>
    </submittedName>
</protein>
<keyword evidence="5" id="KW-1185">Reference proteome</keyword>
<dbReference type="PANTHER" id="PTHR21027">
    <property type="entry name" value="TRNA-SPLICING ENDONUCLEASE SUBUNIT SEN54"/>
    <property type="match status" value="1"/>
</dbReference>
<dbReference type="OMA" id="AMVLQHI"/>
<dbReference type="GO" id="GO:0000214">
    <property type="term" value="C:tRNA-intron endonuclease complex"/>
    <property type="evidence" value="ECO:0007669"/>
    <property type="project" value="TreeGrafter"/>
</dbReference>
<dbReference type="InterPro" id="IPR024337">
    <property type="entry name" value="tRNA_splic_suSen54"/>
</dbReference>
<feature type="compositionally biased region" description="Polar residues" evidence="3">
    <location>
        <begin position="411"/>
        <end position="432"/>
    </location>
</feature>
<sequence length="709" mass="79806">MLRTEELMNYRRVDSSIPRRGPKEKCPDGSLQQEQKLQNLYERQNALLEERRVVKLSNLAIGEWSPCKELVEVKVEKGKFWQTMGYHSGGRKYLYAEEGLFLLEMNCMELRHRGVGLTMQEAYKLMIPEQFSLDHYQVYSHLMRLGYIITRHKENDISDYEYRIRLHQYRHNQKKVYRKVQGWFQQMGDNTKTDIEEERMDRYGDTSTHTSIPEGQQTSNDMSSSSFAGVSSRASNDQAVTGDTTNSGAFPPLPGSETSSIVNNLPSEDSSVYSDSPVMVRPIQQENFGASVNLLKYHKMFLQDGGDNDASACSAENPPKRSPPSSTSDTESEEKNMRNEDLEHSRKRRKLELDRELIIYSDSGRDSSERSNEALNRPPSSEDSPAKCNPQREYFLNFQFRKEDFDKLLRPSNTPWESSDLGTSHQSGTPSVNIDDVLDTFLPTFNDRSDSDSMPCRYSSWNFQTINLPNLVNGQSSEISSVQSKDKKVKVAPASKDPNSEMGNDHAEQLMKVSQELLKTSANMMATSGKMMANSGKTASNLEDKASFMKRKPPTNWGEYKKLLALGIEEDSQDLLECPTAHLWQGDVKPLVQPCDATSTGNLLNRLQVVNSANVTSEHVRLSPAHGATIKLAFDVFLPSPTYKKTQPGRPKFHVVVARVTDAVPDLLTLANLLQQASAITLLVAVVDNGDITFYTLKGIELSTDISLG</sequence>
<dbReference type="KEGG" id="aplc:110978615"/>
<dbReference type="InterPro" id="IPR024336">
    <property type="entry name" value="tRNA_splic_suSen54_N"/>
</dbReference>
<dbReference type="RefSeq" id="XP_022089430.1">
    <property type="nucleotide sequence ID" value="XM_022233738.1"/>
</dbReference>
<dbReference type="GO" id="GO:0000379">
    <property type="term" value="P:tRNA-type intron splice site recognition and cleavage"/>
    <property type="evidence" value="ECO:0007669"/>
    <property type="project" value="TreeGrafter"/>
</dbReference>
<reference evidence="6" key="1">
    <citation type="submission" date="2025-08" db="UniProtKB">
        <authorList>
            <consortium name="RefSeq"/>
        </authorList>
    </citation>
    <scope>IDENTIFICATION</scope>
</reference>
<evidence type="ECO:0000259" key="4">
    <source>
        <dbReference type="Pfam" id="PF12928"/>
    </source>
</evidence>
<dbReference type="Proteomes" id="UP000694845">
    <property type="component" value="Unplaced"/>
</dbReference>
<feature type="compositionally biased region" description="Basic and acidic residues" evidence="3">
    <location>
        <begin position="362"/>
        <end position="372"/>
    </location>
</feature>
<evidence type="ECO:0000256" key="1">
    <source>
        <dbReference type="ARBA" id="ARBA00005736"/>
    </source>
</evidence>
<dbReference type="GeneID" id="110978615"/>
<feature type="compositionally biased region" description="Polar residues" evidence="3">
    <location>
        <begin position="205"/>
        <end position="222"/>
    </location>
</feature>
<gene>
    <name evidence="6" type="primary">LOC110978615</name>
</gene>
<feature type="region of interest" description="Disordered" evidence="3">
    <location>
        <begin position="308"/>
        <end position="347"/>
    </location>
</feature>
<feature type="compositionally biased region" description="Basic and acidic residues" evidence="3">
    <location>
        <begin position="333"/>
        <end position="344"/>
    </location>
</feature>
<dbReference type="OrthoDB" id="408683at2759"/>
<feature type="region of interest" description="Disordered" evidence="3">
    <location>
        <begin position="477"/>
        <end position="504"/>
    </location>
</feature>
<feature type="region of interest" description="Disordered" evidence="3">
    <location>
        <begin position="409"/>
        <end position="432"/>
    </location>
</feature>
<dbReference type="AlphaFoldDB" id="A0A8B7YAM2"/>
<feature type="compositionally biased region" description="Polar residues" evidence="3">
    <location>
        <begin position="236"/>
        <end position="248"/>
    </location>
</feature>
<feature type="region of interest" description="Disordered" evidence="3">
    <location>
        <begin position="203"/>
        <end position="274"/>
    </location>
</feature>
<evidence type="ECO:0000256" key="3">
    <source>
        <dbReference type="SAM" id="MobiDB-lite"/>
    </source>
</evidence>
<feature type="domain" description="tRNA-splicing endonuclease subunit Sen54 N-terminal" evidence="4">
    <location>
        <begin position="47"/>
        <end position="111"/>
    </location>
</feature>
<dbReference type="PANTHER" id="PTHR21027:SF1">
    <property type="entry name" value="TRNA-SPLICING ENDONUCLEASE SUBUNIT SEN54"/>
    <property type="match status" value="1"/>
</dbReference>
<organism evidence="5 6">
    <name type="scientific">Acanthaster planci</name>
    <name type="common">Crown-of-thorns starfish</name>
    <dbReference type="NCBI Taxonomy" id="133434"/>
    <lineage>
        <taxon>Eukaryota</taxon>
        <taxon>Metazoa</taxon>
        <taxon>Echinodermata</taxon>
        <taxon>Eleutherozoa</taxon>
        <taxon>Asterozoa</taxon>
        <taxon>Asteroidea</taxon>
        <taxon>Valvatacea</taxon>
        <taxon>Valvatida</taxon>
        <taxon>Acanthasteridae</taxon>
        <taxon>Acanthaster</taxon>
    </lineage>
</organism>
<feature type="compositionally biased region" description="Low complexity" evidence="3">
    <location>
        <begin position="223"/>
        <end position="235"/>
    </location>
</feature>
<feature type="compositionally biased region" description="Polar residues" evidence="3">
    <location>
        <begin position="256"/>
        <end position="274"/>
    </location>
</feature>
<accession>A0A8B7YAM2</accession>
<evidence type="ECO:0000256" key="2">
    <source>
        <dbReference type="ARBA" id="ARBA00022694"/>
    </source>
</evidence>
<dbReference type="Pfam" id="PF12928">
    <property type="entry name" value="tRNA_int_end_N2"/>
    <property type="match status" value="1"/>
</dbReference>